<keyword evidence="5" id="KW-1185">Reference proteome</keyword>
<dbReference type="AlphaFoldDB" id="A0A3N1LP01"/>
<protein>
    <recommendedName>
        <fullName evidence="2">Chromosome partitioning protein ParA</fullName>
    </recommendedName>
</protein>
<dbReference type="CDD" id="cd02042">
    <property type="entry name" value="ParAB_family"/>
    <property type="match status" value="1"/>
</dbReference>
<dbReference type="EMBL" id="RJKX01000014">
    <property type="protein sequence ID" value="ROP90945.1"/>
    <property type="molecule type" value="Genomic_DNA"/>
</dbReference>
<organism evidence="4 5">
    <name type="scientific">Stella humosa</name>
    <dbReference type="NCBI Taxonomy" id="94"/>
    <lineage>
        <taxon>Bacteria</taxon>
        <taxon>Pseudomonadati</taxon>
        <taxon>Pseudomonadota</taxon>
        <taxon>Alphaproteobacteria</taxon>
        <taxon>Rhodospirillales</taxon>
        <taxon>Stellaceae</taxon>
        <taxon>Stella</taxon>
    </lineage>
</organism>
<dbReference type="Gene3D" id="3.40.50.300">
    <property type="entry name" value="P-loop containing nucleotide triphosphate hydrolases"/>
    <property type="match status" value="1"/>
</dbReference>
<evidence type="ECO:0000313" key="4">
    <source>
        <dbReference type="EMBL" id="ROP90945.1"/>
    </source>
</evidence>
<dbReference type="Proteomes" id="UP000278222">
    <property type="component" value="Unassembled WGS sequence"/>
</dbReference>
<dbReference type="FunFam" id="3.40.50.300:FF:000285">
    <property type="entry name" value="Sporulation initiation inhibitor Soj"/>
    <property type="match status" value="1"/>
</dbReference>
<accession>A0A3N1LP01</accession>
<dbReference type="Pfam" id="PF13614">
    <property type="entry name" value="AAA_31"/>
    <property type="match status" value="1"/>
</dbReference>
<dbReference type="InterPro" id="IPR027417">
    <property type="entry name" value="P-loop_NTPase"/>
</dbReference>
<evidence type="ECO:0000256" key="1">
    <source>
        <dbReference type="ARBA" id="ARBA00057242"/>
    </source>
</evidence>
<comment type="function">
    <text evidence="1">Involved in chromosome partition. Localize to both poles of the predivisional cell following completion of DNA replication.</text>
</comment>
<evidence type="ECO:0000256" key="2">
    <source>
        <dbReference type="ARBA" id="ARBA00074747"/>
    </source>
</evidence>
<proteinExistence type="predicted"/>
<dbReference type="InterPro" id="IPR025669">
    <property type="entry name" value="AAA_dom"/>
</dbReference>
<dbReference type="PANTHER" id="PTHR13696:SF52">
    <property type="entry name" value="PARA FAMILY PROTEIN CT_582"/>
    <property type="match status" value="1"/>
</dbReference>
<sequence>MAEPSIRYPRRVIAVANQKGGVGKTTTVINLATALAAVGHQVLVIDFDPQGNASTGLGVPPAERQRSIYQVLTGELSLDEATMATQVPNLQLVPATRDLVGAEVELMDGERREARLRDALFEGAADIEFVLLDCPPSLGMLTVNGLVAADEVLVPLQCEFLALEGLSHLLHTVERIRRNLNPHLAIRGIVLTMFDKRNNLSEVVAEDVRANLGGRVFDTVIPRNVRISEAPSHGLPVLLYDWRSTGAQAYMQLARELLGRYGKEAA</sequence>
<evidence type="ECO:0000313" key="5">
    <source>
        <dbReference type="Proteomes" id="UP000278222"/>
    </source>
</evidence>
<feature type="domain" description="AAA" evidence="3">
    <location>
        <begin position="11"/>
        <end position="186"/>
    </location>
</feature>
<dbReference type="SUPFAM" id="SSF52540">
    <property type="entry name" value="P-loop containing nucleoside triphosphate hydrolases"/>
    <property type="match status" value="1"/>
</dbReference>
<evidence type="ECO:0000259" key="3">
    <source>
        <dbReference type="Pfam" id="PF13614"/>
    </source>
</evidence>
<reference evidence="4 5" key="1">
    <citation type="submission" date="2018-11" db="EMBL/GenBank/DDBJ databases">
        <title>Genomic Encyclopedia of Type Strains, Phase IV (KMG-IV): sequencing the most valuable type-strain genomes for metagenomic binning, comparative biology and taxonomic classification.</title>
        <authorList>
            <person name="Goeker M."/>
        </authorList>
    </citation>
    <scope>NUCLEOTIDE SEQUENCE [LARGE SCALE GENOMIC DNA]</scope>
    <source>
        <strain evidence="4 5">DSM 5900</strain>
    </source>
</reference>
<dbReference type="InterPro" id="IPR050678">
    <property type="entry name" value="DNA_Partitioning_ATPase"/>
</dbReference>
<dbReference type="RefSeq" id="WP_245978337.1">
    <property type="nucleotide sequence ID" value="NZ_AP019700.1"/>
</dbReference>
<name>A0A3N1LP01_9PROT</name>
<gene>
    <name evidence="4" type="ORF">EDC65_2805</name>
</gene>
<dbReference type="PANTHER" id="PTHR13696">
    <property type="entry name" value="P-LOOP CONTAINING NUCLEOSIDE TRIPHOSPHATE HYDROLASE"/>
    <property type="match status" value="1"/>
</dbReference>
<comment type="caution">
    <text evidence="4">The sequence shown here is derived from an EMBL/GenBank/DDBJ whole genome shotgun (WGS) entry which is preliminary data.</text>
</comment>